<dbReference type="EMBL" id="CAJOBF010000509">
    <property type="protein sequence ID" value="CAF3828187.1"/>
    <property type="molecule type" value="Genomic_DNA"/>
</dbReference>
<dbReference type="InterPro" id="IPR011021">
    <property type="entry name" value="Arrestin-like_N"/>
</dbReference>
<comment type="similarity">
    <text evidence="1">Belongs to the arrestin family.</text>
</comment>
<evidence type="ECO:0000313" key="8">
    <source>
        <dbReference type="Proteomes" id="UP000663856"/>
    </source>
</evidence>
<feature type="domain" description="Arrestin C-terminal-like" evidence="3">
    <location>
        <begin position="188"/>
        <end position="301"/>
    </location>
</feature>
<gene>
    <name evidence="7" type="ORF">OVN521_LOCUS11680</name>
    <name evidence="6" type="ORF">UXM345_LOCUS6426</name>
    <name evidence="4" type="ORF">WKI299_LOCUS7164</name>
    <name evidence="5" type="ORF">XDN619_LOCUS35998</name>
</gene>
<dbReference type="Pfam" id="PF00339">
    <property type="entry name" value="Arrestin_N"/>
    <property type="match status" value="1"/>
</dbReference>
<evidence type="ECO:0000313" key="6">
    <source>
        <dbReference type="EMBL" id="CAF3828187.1"/>
    </source>
</evidence>
<dbReference type="EMBL" id="CAJOBG010001574">
    <property type="protein sequence ID" value="CAF3940973.1"/>
    <property type="molecule type" value="Genomic_DNA"/>
</dbReference>
<evidence type="ECO:0000256" key="1">
    <source>
        <dbReference type="ARBA" id="ARBA00005298"/>
    </source>
</evidence>
<dbReference type="Proteomes" id="UP000663866">
    <property type="component" value="Unassembled WGS sequence"/>
</dbReference>
<dbReference type="EMBL" id="CAJNRG010018533">
    <property type="protein sequence ID" value="CAF2259459.1"/>
    <property type="molecule type" value="Genomic_DNA"/>
</dbReference>
<feature type="domain" description="Arrestin-like N-terminal" evidence="2">
    <location>
        <begin position="24"/>
        <end position="143"/>
    </location>
</feature>
<organism evidence="4 8">
    <name type="scientific">Rotaria magnacalcarata</name>
    <dbReference type="NCBI Taxonomy" id="392030"/>
    <lineage>
        <taxon>Eukaryota</taxon>
        <taxon>Metazoa</taxon>
        <taxon>Spiralia</taxon>
        <taxon>Gnathifera</taxon>
        <taxon>Rotifera</taxon>
        <taxon>Eurotatoria</taxon>
        <taxon>Bdelloidea</taxon>
        <taxon>Philodinida</taxon>
        <taxon>Philodinidae</taxon>
        <taxon>Rotaria</taxon>
    </lineage>
</organism>
<dbReference type="Pfam" id="PF02752">
    <property type="entry name" value="Arrestin_C"/>
    <property type="match status" value="1"/>
</dbReference>
<sequence length="302" mass="34328">MGLKSTKSSLINTKFSLTLLSTDRFYRGLSIIQGEFQINIRRKLRVEKNIRIDLTGQLIENNKSSSQSTSKSSQSKDHTVFFTYSFPIVTSHENGIARIIKNRHTNIPFRIPLGINLPPSCEFKEFSVVYYLYVYHDERLLTNIRKKIILAPPTPIVTEPLSRKVTASDDLNMVCSLQRSFYSGRDSSTILLSISIKNPKQKQIQSVIAQLMQVVSLNELKFENEIFTSQLKEINENTQENFINTTCKLNLPSNLPPTYIPNENGQPDNVPCISITYALHITTQMQSTAKSNLHLTVPICIE</sequence>
<dbReference type="InterPro" id="IPR011022">
    <property type="entry name" value="Arrestin_C-like"/>
</dbReference>
<dbReference type="AlphaFoldDB" id="A0A816NCI5"/>
<dbReference type="EMBL" id="CAJNRF010002129">
    <property type="protein sequence ID" value="CAF2033693.1"/>
    <property type="molecule type" value="Genomic_DNA"/>
</dbReference>
<dbReference type="InterPro" id="IPR014752">
    <property type="entry name" value="Arrestin-like_C"/>
</dbReference>
<dbReference type="Proteomes" id="UP000663856">
    <property type="component" value="Unassembled WGS sequence"/>
</dbReference>
<reference evidence="4" key="1">
    <citation type="submission" date="2021-02" db="EMBL/GenBank/DDBJ databases">
        <authorList>
            <person name="Nowell W R."/>
        </authorList>
    </citation>
    <scope>NUCLEOTIDE SEQUENCE</scope>
</reference>
<evidence type="ECO:0000313" key="4">
    <source>
        <dbReference type="EMBL" id="CAF2033693.1"/>
    </source>
</evidence>
<evidence type="ECO:0000259" key="2">
    <source>
        <dbReference type="Pfam" id="PF00339"/>
    </source>
</evidence>
<evidence type="ECO:0000313" key="7">
    <source>
        <dbReference type="EMBL" id="CAF3940973.1"/>
    </source>
</evidence>
<proteinExistence type="inferred from homology"/>
<evidence type="ECO:0000259" key="3">
    <source>
        <dbReference type="Pfam" id="PF02752"/>
    </source>
</evidence>
<dbReference type="Proteomes" id="UP000663887">
    <property type="component" value="Unassembled WGS sequence"/>
</dbReference>
<evidence type="ECO:0000313" key="9">
    <source>
        <dbReference type="Proteomes" id="UP000663866"/>
    </source>
</evidence>
<name>A0A816NCI5_9BILA</name>
<dbReference type="Proteomes" id="UP000663842">
    <property type="component" value="Unassembled WGS sequence"/>
</dbReference>
<protein>
    <recommendedName>
        <fullName evidence="10">Arrestin C-terminal-like domain-containing protein</fullName>
    </recommendedName>
</protein>
<evidence type="ECO:0008006" key="10">
    <source>
        <dbReference type="Google" id="ProtNLM"/>
    </source>
</evidence>
<keyword evidence="9" id="KW-1185">Reference proteome</keyword>
<accession>A0A816NCI5</accession>
<evidence type="ECO:0000313" key="5">
    <source>
        <dbReference type="EMBL" id="CAF2259459.1"/>
    </source>
</evidence>
<dbReference type="Gene3D" id="2.60.40.640">
    <property type="match status" value="1"/>
</dbReference>
<comment type="caution">
    <text evidence="4">The sequence shown here is derived from an EMBL/GenBank/DDBJ whole genome shotgun (WGS) entry which is preliminary data.</text>
</comment>